<feature type="compositionally biased region" description="Low complexity" evidence="2">
    <location>
        <begin position="356"/>
        <end position="366"/>
    </location>
</feature>
<keyword evidence="5" id="KW-1185">Reference proteome</keyword>
<keyword evidence="1" id="KW-0175">Coiled coil</keyword>
<accession>A0AAD8T876</accession>
<evidence type="ECO:0000256" key="1">
    <source>
        <dbReference type="SAM" id="Coils"/>
    </source>
</evidence>
<evidence type="ECO:0000313" key="4">
    <source>
        <dbReference type="EMBL" id="KAK1677137.1"/>
    </source>
</evidence>
<proteinExistence type="predicted"/>
<comment type="caution">
    <text evidence="4">The sequence shown here is derived from an EMBL/GenBank/DDBJ whole genome shotgun (WGS) entry which is preliminary data.</text>
</comment>
<dbReference type="PANTHER" id="PTHR33026:SF7">
    <property type="entry name" value="OS03G0100275 PROTEIN"/>
    <property type="match status" value="1"/>
</dbReference>
<feature type="compositionally biased region" description="Polar residues" evidence="2">
    <location>
        <begin position="367"/>
        <end position="376"/>
    </location>
</feature>
<protein>
    <recommendedName>
        <fullName evidence="3">Transposase (putative) gypsy type domain-containing protein</fullName>
    </recommendedName>
</protein>
<feature type="compositionally biased region" description="Acidic residues" evidence="2">
    <location>
        <begin position="407"/>
        <end position="417"/>
    </location>
</feature>
<feature type="domain" description="Transposase (putative) gypsy type" evidence="3">
    <location>
        <begin position="68"/>
        <end position="135"/>
    </location>
</feature>
<dbReference type="EMBL" id="JAUUTY010000002">
    <property type="protein sequence ID" value="KAK1677137.1"/>
    <property type="molecule type" value="Genomic_DNA"/>
</dbReference>
<dbReference type="InterPro" id="IPR007321">
    <property type="entry name" value="Transposase_28"/>
</dbReference>
<evidence type="ECO:0000313" key="5">
    <source>
        <dbReference type="Proteomes" id="UP001231189"/>
    </source>
</evidence>
<feature type="compositionally biased region" description="Basic and acidic residues" evidence="2">
    <location>
        <begin position="303"/>
        <end position="312"/>
    </location>
</feature>
<evidence type="ECO:0000256" key="2">
    <source>
        <dbReference type="SAM" id="MobiDB-lite"/>
    </source>
</evidence>
<feature type="coiled-coil region" evidence="1">
    <location>
        <begin position="524"/>
        <end position="589"/>
    </location>
</feature>
<name>A0AAD8T876_LOLMU</name>
<evidence type="ECO:0000259" key="3">
    <source>
        <dbReference type="Pfam" id="PF04195"/>
    </source>
</evidence>
<gene>
    <name evidence="4" type="ORF">QYE76_037985</name>
</gene>
<organism evidence="4 5">
    <name type="scientific">Lolium multiflorum</name>
    <name type="common">Italian ryegrass</name>
    <name type="synonym">Lolium perenne subsp. multiflorum</name>
    <dbReference type="NCBI Taxonomy" id="4521"/>
    <lineage>
        <taxon>Eukaryota</taxon>
        <taxon>Viridiplantae</taxon>
        <taxon>Streptophyta</taxon>
        <taxon>Embryophyta</taxon>
        <taxon>Tracheophyta</taxon>
        <taxon>Spermatophyta</taxon>
        <taxon>Magnoliopsida</taxon>
        <taxon>Liliopsida</taxon>
        <taxon>Poales</taxon>
        <taxon>Poaceae</taxon>
        <taxon>BOP clade</taxon>
        <taxon>Pooideae</taxon>
        <taxon>Poodae</taxon>
        <taxon>Poeae</taxon>
        <taxon>Poeae Chloroplast Group 2 (Poeae type)</taxon>
        <taxon>Loliodinae</taxon>
        <taxon>Loliinae</taxon>
        <taxon>Lolium</taxon>
    </lineage>
</organism>
<dbReference type="Proteomes" id="UP001231189">
    <property type="component" value="Unassembled WGS sequence"/>
</dbReference>
<reference evidence="4" key="1">
    <citation type="submission" date="2023-07" db="EMBL/GenBank/DDBJ databases">
        <title>A chromosome-level genome assembly of Lolium multiflorum.</title>
        <authorList>
            <person name="Chen Y."/>
            <person name="Copetti D."/>
            <person name="Kolliker R."/>
            <person name="Studer B."/>
        </authorList>
    </citation>
    <scope>NUCLEOTIDE SEQUENCE</scope>
    <source>
        <strain evidence="4">02402/16</strain>
        <tissue evidence="4">Leaf</tissue>
    </source>
</reference>
<dbReference type="PANTHER" id="PTHR33026">
    <property type="entry name" value="OS06G0360600 PROTEIN"/>
    <property type="match status" value="1"/>
</dbReference>
<feature type="region of interest" description="Disordered" evidence="2">
    <location>
        <begin position="293"/>
        <end position="495"/>
    </location>
</feature>
<dbReference type="AlphaFoldDB" id="A0AAD8T876"/>
<sequence>MPPRTKLTKHIAPGTDERVGKHKISGWEMSKISAQDKKLLKKLGMFEKEAMRMPGDESSPHPPPGFRVTFVDFLIRGFSVPVHEFLRGLLFVYGIQLHQLTPNSLLHISIFITLCECFLGIHPHWGLWKRIFYLRRNNSKNINYTVGGVCICIRPEAGYFDVKFADFVQGWRKKWLYVKDESSAAQNYGLAPFNASEDIQRRKSWDAEATAAEKTATESLIARIQELQNTKGAELSGVQIIAHFLRIRVQPLQARKNPLWMYSGAEDADRVSVDLSLKDLEKLVRRFTSLSRNHDVPSSCRMEPFDSDHALPADHQSLSSLPPLPEGGHVPERAIITDDSQETSVRESEPADSEENAGSSEGNSESVQPSDFAQSVSPPPAASPDKRKRKRDIDEENSGASKLFEPAAEEFSPEEQENFNPFAATGDVSSNDEDQLEPETPGPAIASTSQTMILSEDRRAVPEPSPSAHIDPEASTPAPSPRAPKKKRVRTGAAGKQEVVAGNLLTPLLDDPLMKEMVDLGSRCIGFRNEAESLREALRRAEERADGLEEKLRASQRACEKAEKDAAIVEDLRQRLQTAESALSNREAQLVQRDNDIITRLETQSRRFSRKMGEHYTQNQESDEDRVLDTLSILELNCNLARECLSSVRDALKRIFPHFFPKTTQPEIFSQLVQPFLAKDDPALAHRQASLKIGVEGTIALATASGQKVDWSKTTAVKGLTAEKWKTMVKDAKLYSKKLISFLDPKSSASASTAQMEVK</sequence>
<dbReference type="Pfam" id="PF04195">
    <property type="entry name" value="Transposase_28"/>
    <property type="match status" value="1"/>
</dbReference>